<dbReference type="Proteomes" id="UP000887116">
    <property type="component" value="Unassembled WGS sequence"/>
</dbReference>
<evidence type="ECO:0000313" key="1">
    <source>
        <dbReference type="EMBL" id="GFR28316.1"/>
    </source>
</evidence>
<comment type="caution">
    <text evidence="1">The sequence shown here is derived from an EMBL/GenBank/DDBJ whole genome shotgun (WGS) entry which is preliminary data.</text>
</comment>
<reference evidence="1" key="1">
    <citation type="submission" date="2020-07" db="EMBL/GenBank/DDBJ databases">
        <title>Multicomponent nature underlies the extraordinary mechanical properties of spider dragline silk.</title>
        <authorList>
            <person name="Kono N."/>
            <person name="Nakamura H."/>
            <person name="Mori M."/>
            <person name="Yoshida Y."/>
            <person name="Ohtoshi R."/>
            <person name="Malay A.D."/>
            <person name="Moran D.A.P."/>
            <person name="Tomita M."/>
            <person name="Numata K."/>
            <person name="Arakawa K."/>
        </authorList>
    </citation>
    <scope>NUCLEOTIDE SEQUENCE</scope>
</reference>
<evidence type="ECO:0000313" key="2">
    <source>
        <dbReference type="Proteomes" id="UP000887116"/>
    </source>
</evidence>
<organism evidence="1 2">
    <name type="scientific">Trichonephila clavata</name>
    <name type="common">Joro spider</name>
    <name type="synonym">Nephila clavata</name>
    <dbReference type="NCBI Taxonomy" id="2740835"/>
    <lineage>
        <taxon>Eukaryota</taxon>
        <taxon>Metazoa</taxon>
        <taxon>Ecdysozoa</taxon>
        <taxon>Arthropoda</taxon>
        <taxon>Chelicerata</taxon>
        <taxon>Arachnida</taxon>
        <taxon>Araneae</taxon>
        <taxon>Araneomorphae</taxon>
        <taxon>Entelegynae</taxon>
        <taxon>Araneoidea</taxon>
        <taxon>Nephilidae</taxon>
        <taxon>Trichonephila</taxon>
    </lineage>
</organism>
<accession>A0A8X6LZ85</accession>
<keyword evidence="2" id="KW-1185">Reference proteome</keyword>
<dbReference type="AlphaFoldDB" id="A0A8X6LZ85"/>
<sequence>MEQRPFQDVVNAVLEEGSHRRRESRCFYFEATGEEDHSLNGEELSGYLQKSLYSYQWSQGKTGMFARAATAFCTVCW</sequence>
<dbReference type="EMBL" id="BMAO01028951">
    <property type="protein sequence ID" value="GFR28316.1"/>
    <property type="molecule type" value="Genomic_DNA"/>
</dbReference>
<proteinExistence type="predicted"/>
<protein>
    <submittedName>
        <fullName evidence="1">Uncharacterized protein</fullName>
    </submittedName>
</protein>
<gene>
    <name evidence="1" type="ORF">TNCT_345081</name>
</gene>
<name>A0A8X6LZ85_TRICU</name>